<keyword evidence="2" id="KW-1185">Reference proteome</keyword>
<evidence type="ECO:0000313" key="1">
    <source>
        <dbReference type="EMBL" id="KAL0483579.1"/>
    </source>
</evidence>
<reference evidence="1 2" key="1">
    <citation type="submission" date="2024-03" db="EMBL/GenBank/DDBJ databases">
        <title>The Acrasis kona genome and developmental transcriptomes reveal deep origins of eukaryotic multicellular pathways.</title>
        <authorList>
            <person name="Sheikh S."/>
            <person name="Fu C.-J."/>
            <person name="Brown M.W."/>
            <person name="Baldauf S.L."/>
        </authorList>
    </citation>
    <scope>NUCLEOTIDE SEQUENCE [LARGE SCALE GENOMIC DNA]</scope>
    <source>
        <strain evidence="1 2">ATCC MYA-3509</strain>
    </source>
</reference>
<dbReference type="GO" id="GO:0004766">
    <property type="term" value="F:spermidine synthase activity"/>
    <property type="evidence" value="ECO:0007669"/>
    <property type="project" value="TreeGrafter"/>
</dbReference>
<dbReference type="GO" id="GO:0005829">
    <property type="term" value="C:cytosol"/>
    <property type="evidence" value="ECO:0007669"/>
    <property type="project" value="TreeGrafter"/>
</dbReference>
<dbReference type="InterPro" id="IPR001045">
    <property type="entry name" value="Spermi_synthase"/>
</dbReference>
<dbReference type="PANTHER" id="PTHR11558">
    <property type="entry name" value="SPERMIDINE/SPERMINE SYNTHASE"/>
    <property type="match status" value="1"/>
</dbReference>
<protein>
    <submittedName>
        <fullName evidence="1">Polyamine aminopropyl transferase</fullName>
    </submittedName>
</protein>
<sequence length="289" mass="33013">MLKAFRSKHVFEKGLPTLYTRNYKILHTQPSFFNKEVVVSQKGSWRKLSFGDAPSYGGTLLQGHLKIKDEALVHSSRCDYINTMICSALSFMASKYGVEKFLDDREFLFIGLGIGCSPTFFANLNHPSLSLDVIEIDPIVIDVAEKYFEFPRNKMRNVYAQDLAEYLKRDDKSSYDVVFLDIYTQYGLPTHLFGEDTLSHIANVVKSTGILIANVHCPEVERYVEICENFAKIFDNIRTVACEVDYTNNIMVCSNTLFDPQDVTEAAQRLDEEYKFDVGVKHVMFGLEL</sequence>
<dbReference type="Proteomes" id="UP001431209">
    <property type="component" value="Unassembled WGS sequence"/>
</dbReference>
<gene>
    <name evidence="1" type="ORF">AKO1_014578</name>
</gene>
<proteinExistence type="predicted"/>
<dbReference type="Gene3D" id="3.40.50.150">
    <property type="entry name" value="Vaccinia Virus protein VP39"/>
    <property type="match status" value="1"/>
</dbReference>
<dbReference type="AlphaFoldDB" id="A0AAW2Z2E1"/>
<accession>A0AAW2Z2E1</accession>
<organism evidence="1 2">
    <name type="scientific">Acrasis kona</name>
    <dbReference type="NCBI Taxonomy" id="1008807"/>
    <lineage>
        <taxon>Eukaryota</taxon>
        <taxon>Discoba</taxon>
        <taxon>Heterolobosea</taxon>
        <taxon>Tetramitia</taxon>
        <taxon>Eutetramitia</taxon>
        <taxon>Acrasidae</taxon>
        <taxon>Acrasis</taxon>
    </lineage>
</organism>
<dbReference type="GO" id="GO:0008295">
    <property type="term" value="P:spermidine biosynthetic process"/>
    <property type="evidence" value="ECO:0007669"/>
    <property type="project" value="TreeGrafter"/>
</dbReference>
<dbReference type="EMBL" id="JAOPGA020000969">
    <property type="protein sequence ID" value="KAL0483579.1"/>
    <property type="molecule type" value="Genomic_DNA"/>
</dbReference>
<name>A0AAW2Z2E1_9EUKA</name>
<dbReference type="CDD" id="cd02440">
    <property type="entry name" value="AdoMet_MTases"/>
    <property type="match status" value="1"/>
</dbReference>
<comment type="caution">
    <text evidence="1">The sequence shown here is derived from an EMBL/GenBank/DDBJ whole genome shotgun (WGS) entry which is preliminary data.</text>
</comment>
<dbReference type="Pfam" id="PF01564">
    <property type="entry name" value="Spermine_synth"/>
    <property type="match status" value="1"/>
</dbReference>
<dbReference type="InterPro" id="IPR029063">
    <property type="entry name" value="SAM-dependent_MTases_sf"/>
</dbReference>
<evidence type="ECO:0000313" key="2">
    <source>
        <dbReference type="Proteomes" id="UP001431209"/>
    </source>
</evidence>
<dbReference type="PANTHER" id="PTHR11558:SF11">
    <property type="entry name" value="SPERMIDINE SYNTHASE"/>
    <property type="match status" value="1"/>
</dbReference>
<dbReference type="SUPFAM" id="SSF53335">
    <property type="entry name" value="S-adenosyl-L-methionine-dependent methyltransferases"/>
    <property type="match status" value="1"/>
</dbReference>
<dbReference type="NCBIfam" id="NF037959">
    <property type="entry name" value="MFS_SpdSyn"/>
    <property type="match status" value="1"/>
</dbReference>
<keyword evidence="1" id="KW-0808">Transferase</keyword>